<name>A0A3B1DJH4_9ZZZZ</name>
<dbReference type="Pfam" id="PF00849">
    <property type="entry name" value="PseudoU_synth_2"/>
    <property type="match status" value="1"/>
</dbReference>
<dbReference type="EC" id="5.4.99.23" evidence="3"/>
<gene>
    <name evidence="3" type="ORF">MNBD_PLANCTO03-2161</name>
</gene>
<protein>
    <submittedName>
        <fullName evidence="3">Ribosomal large subunit pseudouridine synthase D</fullName>
        <ecNumber evidence="3">5.4.99.23</ecNumber>
    </submittedName>
</protein>
<dbReference type="Gene3D" id="3.30.2350.10">
    <property type="entry name" value="Pseudouridine synthase"/>
    <property type="match status" value="1"/>
</dbReference>
<dbReference type="AlphaFoldDB" id="A0A3B1DJH4"/>
<keyword evidence="3" id="KW-0413">Isomerase</keyword>
<dbReference type="InterPro" id="IPR006224">
    <property type="entry name" value="PsdUridine_synth_RluA-like_CS"/>
</dbReference>
<dbReference type="PANTHER" id="PTHR21600:SF87">
    <property type="entry name" value="RNA PSEUDOURIDYLATE SYNTHASE DOMAIN-CONTAINING PROTEIN 1"/>
    <property type="match status" value="1"/>
</dbReference>
<sequence length="254" mass="28268">MAAPTPNERVTFRVAHEDDDLLVVVKRARLVTTIGIGHEDDTLLNGLMARYPKQLARLGASRDWGLVHRLDRGTSGLIVVALSPDAYDGLRELFESRSVRKLYWALCRSTPNKPAGVIKRPIIEEIRKATKYTSTKTARIGNSGKPAVTAYRVLQSSPAGSLIEARPVTGRLHQVRVHLDSIAATVLGDEFYGPAIARAASKRLALHAHRLAFTHPITGDELDLRTSFPRDLRPLLKRMRLERPDLAEHEIPEE</sequence>
<evidence type="ECO:0000259" key="2">
    <source>
        <dbReference type="Pfam" id="PF00849"/>
    </source>
</evidence>
<proteinExistence type="inferred from homology"/>
<dbReference type="GO" id="GO:0000455">
    <property type="term" value="P:enzyme-directed rRNA pseudouridine synthesis"/>
    <property type="evidence" value="ECO:0007669"/>
    <property type="project" value="TreeGrafter"/>
</dbReference>
<dbReference type="EMBL" id="UOGK01000455">
    <property type="protein sequence ID" value="VAX40852.1"/>
    <property type="molecule type" value="Genomic_DNA"/>
</dbReference>
<dbReference type="InterPro" id="IPR020103">
    <property type="entry name" value="PsdUridine_synth_cat_dom_sf"/>
</dbReference>
<dbReference type="SUPFAM" id="SSF55120">
    <property type="entry name" value="Pseudouridine synthase"/>
    <property type="match status" value="1"/>
</dbReference>
<dbReference type="InterPro" id="IPR050188">
    <property type="entry name" value="RluA_PseudoU_synthase"/>
</dbReference>
<evidence type="ECO:0000313" key="3">
    <source>
        <dbReference type="EMBL" id="VAX40852.1"/>
    </source>
</evidence>
<evidence type="ECO:0000256" key="1">
    <source>
        <dbReference type="ARBA" id="ARBA00010876"/>
    </source>
</evidence>
<feature type="domain" description="Pseudouridine synthase RsuA/RluA-like" evidence="2">
    <location>
        <begin position="23"/>
        <end position="180"/>
    </location>
</feature>
<dbReference type="InterPro" id="IPR006145">
    <property type="entry name" value="PsdUridine_synth_RsuA/RluA"/>
</dbReference>
<dbReference type="GO" id="GO:0003723">
    <property type="term" value="F:RNA binding"/>
    <property type="evidence" value="ECO:0007669"/>
    <property type="project" value="InterPro"/>
</dbReference>
<dbReference type="GO" id="GO:0160140">
    <property type="term" value="F:23S rRNA pseudouridine(1911/1915/1917) synthase activity"/>
    <property type="evidence" value="ECO:0007669"/>
    <property type="project" value="UniProtKB-EC"/>
</dbReference>
<dbReference type="PROSITE" id="PS01129">
    <property type="entry name" value="PSI_RLU"/>
    <property type="match status" value="1"/>
</dbReference>
<reference evidence="3" key="1">
    <citation type="submission" date="2018-06" db="EMBL/GenBank/DDBJ databases">
        <authorList>
            <person name="Zhirakovskaya E."/>
        </authorList>
    </citation>
    <scope>NUCLEOTIDE SEQUENCE</scope>
</reference>
<dbReference type="PANTHER" id="PTHR21600">
    <property type="entry name" value="MITOCHONDRIAL RNA PSEUDOURIDINE SYNTHASE"/>
    <property type="match status" value="1"/>
</dbReference>
<comment type="similarity">
    <text evidence="1">Belongs to the pseudouridine synthase RluA family.</text>
</comment>
<organism evidence="3">
    <name type="scientific">hydrothermal vent metagenome</name>
    <dbReference type="NCBI Taxonomy" id="652676"/>
    <lineage>
        <taxon>unclassified sequences</taxon>
        <taxon>metagenomes</taxon>
        <taxon>ecological metagenomes</taxon>
    </lineage>
</organism>
<accession>A0A3B1DJH4</accession>
<dbReference type="CDD" id="cd02869">
    <property type="entry name" value="PseudoU_synth_RluA_like"/>
    <property type="match status" value="1"/>
</dbReference>